<keyword evidence="2" id="KW-1185">Reference proteome</keyword>
<dbReference type="BioCyc" id="CNIT1237085:G1324-947-MONOMER"/>
<evidence type="ECO:0000313" key="2">
    <source>
        <dbReference type="Proteomes" id="UP000008037"/>
    </source>
</evidence>
<name>K0I984_NITGG</name>
<dbReference type="KEGG" id="nga:Ngar_c09490"/>
<proteinExistence type="predicted"/>
<dbReference type="STRING" id="1237085.Ngar_c09490"/>
<dbReference type="HOGENOM" id="CLU_3148094_0_0_2"/>
<reference evidence="1 2" key="1">
    <citation type="journal article" date="2012" name="Environ. Microbiol.">
        <title>The genome of the ammonia-oxidizing Candidatus Nitrososphaera gargensis: insights into metabolic versatility and environmental adaptations.</title>
        <authorList>
            <person name="Spang A."/>
            <person name="Poehlein A."/>
            <person name="Offre P."/>
            <person name="Zumbragel S."/>
            <person name="Haider S."/>
            <person name="Rychlik N."/>
            <person name="Nowka B."/>
            <person name="Schmeisser C."/>
            <person name="Lebedeva E.V."/>
            <person name="Rattei T."/>
            <person name="Bohm C."/>
            <person name="Schmid M."/>
            <person name="Galushko A."/>
            <person name="Hatzenpichler R."/>
            <person name="Weinmaier T."/>
            <person name="Daniel R."/>
            <person name="Schleper C."/>
            <person name="Spieck E."/>
            <person name="Streit W."/>
            <person name="Wagner M."/>
        </authorList>
    </citation>
    <scope>NUCLEOTIDE SEQUENCE [LARGE SCALE GENOMIC DNA]</scope>
    <source>
        <strain evidence="2">Ga9.2</strain>
    </source>
</reference>
<dbReference type="InParanoid" id="K0I984"/>
<evidence type="ECO:0000313" key="1">
    <source>
        <dbReference type="EMBL" id="AFU57891.1"/>
    </source>
</evidence>
<dbReference type="EMBL" id="CP002408">
    <property type="protein sequence ID" value="AFU57891.1"/>
    <property type="molecule type" value="Genomic_DNA"/>
</dbReference>
<dbReference type="Proteomes" id="UP000008037">
    <property type="component" value="Chromosome"/>
</dbReference>
<gene>
    <name evidence="1" type="ordered locus">Ngar_c09490</name>
</gene>
<dbReference type="AlphaFoldDB" id="K0I984"/>
<sequence>MLARSMQDVPFDLQHIRCIIYEDSSDGRKKLERDLSNMIRQILHDKVV</sequence>
<accession>K0I984</accession>
<organism evidence="1 2">
    <name type="scientific">Nitrososphaera gargensis (strain Ga9.2)</name>
    <dbReference type="NCBI Taxonomy" id="1237085"/>
    <lineage>
        <taxon>Archaea</taxon>
        <taxon>Nitrososphaerota</taxon>
        <taxon>Nitrososphaeria</taxon>
        <taxon>Nitrososphaerales</taxon>
        <taxon>Nitrososphaeraceae</taxon>
        <taxon>Nitrososphaera</taxon>
    </lineage>
</organism>
<protein>
    <submittedName>
        <fullName evidence="1">Uncharacterized protein</fullName>
    </submittedName>
</protein>